<name>A0A3M0C3K1_9PROT</name>
<dbReference type="InterPro" id="IPR000836">
    <property type="entry name" value="PRTase_dom"/>
</dbReference>
<organism evidence="2 3">
    <name type="scientific">Eilatimonas milleporae</name>
    <dbReference type="NCBI Taxonomy" id="911205"/>
    <lineage>
        <taxon>Bacteria</taxon>
        <taxon>Pseudomonadati</taxon>
        <taxon>Pseudomonadota</taxon>
        <taxon>Alphaproteobacteria</taxon>
        <taxon>Kordiimonadales</taxon>
        <taxon>Kordiimonadaceae</taxon>
        <taxon>Eilatimonas</taxon>
    </lineage>
</organism>
<evidence type="ECO:0000313" key="3">
    <source>
        <dbReference type="Proteomes" id="UP000271227"/>
    </source>
</evidence>
<dbReference type="SUPFAM" id="SSF53271">
    <property type="entry name" value="PRTase-like"/>
    <property type="match status" value="1"/>
</dbReference>
<dbReference type="EMBL" id="REFR01000013">
    <property type="protein sequence ID" value="RMB04394.1"/>
    <property type="molecule type" value="Genomic_DNA"/>
</dbReference>
<keyword evidence="2" id="KW-0328">Glycosyltransferase</keyword>
<dbReference type="RefSeq" id="WP_121939341.1">
    <property type="nucleotide sequence ID" value="NZ_REFR01000013.1"/>
</dbReference>
<keyword evidence="2" id="KW-0808">Transferase</keyword>
<dbReference type="InParanoid" id="A0A3M0C3K1"/>
<dbReference type="Pfam" id="PF00156">
    <property type="entry name" value="Pribosyltran"/>
    <property type="match status" value="1"/>
</dbReference>
<dbReference type="CDD" id="cd06223">
    <property type="entry name" value="PRTases_typeI"/>
    <property type="match status" value="1"/>
</dbReference>
<dbReference type="AlphaFoldDB" id="A0A3M0C3K1"/>
<keyword evidence="3" id="KW-1185">Reference proteome</keyword>
<sequence length="234" mass="25038">MIRDRQDAGQRLAERLARYGGDAPLVLALPRGGVPVAAEIARALDAALDVVLVRKIGAPGQPELAIGAITDGKAVHIALNDSLIEQCGISRAYLEREEKRLLKALEARRRRYAGGRQRKPATGRTVILVDDGIATGATVRAAILAIREENPKRIILAAPVAPPDSIQVLRPLVDDLVCLETPAAFRALSLHYADFEQVSDDEVIACLSAFGTGPDRAGYRDGHRNGDGDTNADV</sequence>
<feature type="domain" description="Phosphoribosyltransferase" evidence="1">
    <location>
        <begin position="8"/>
        <end position="173"/>
    </location>
</feature>
<gene>
    <name evidence="2" type="ORF">BXY39_2655</name>
</gene>
<comment type="caution">
    <text evidence="2">The sequence shown here is derived from an EMBL/GenBank/DDBJ whole genome shotgun (WGS) entry which is preliminary data.</text>
</comment>
<dbReference type="Gene3D" id="3.40.50.2020">
    <property type="match status" value="1"/>
</dbReference>
<dbReference type="OrthoDB" id="9810066at2"/>
<protein>
    <submittedName>
        <fullName evidence="2">Putative phosphoribosyltransferase</fullName>
    </submittedName>
</protein>
<proteinExistence type="predicted"/>
<dbReference type="InterPro" id="IPR029057">
    <property type="entry name" value="PRTase-like"/>
</dbReference>
<accession>A0A3M0C3K1</accession>
<dbReference type="Gene3D" id="3.30.1310.20">
    <property type="entry name" value="PRTase-like"/>
    <property type="match status" value="1"/>
</dbReference>
<dbReference type="GO" id="GO:0016757">
    <property type="term" value="F:glycosyltransferase activity"/>
    <property type="evidence" value="ECO:0007669"/>
    <property type="project" value="UniProtKB-KW"/>
</dbReference>
<evidence type="ECO:0000259" key="1">
    <source>
        <dbReference type="Pfam" id="PF00156"/>
    </source>
</evidence>
<evidence type="ECO:0000313" key="2">
    <source>
        <dbReference type="EMBL" id="RMB04394.1"/>
    </source>
</evidence>
<dbReference type="Proteomes" id="UP000271227">
    <property type="component" value="Unassembled WGS sequence"/>
</dbReference>
<reference evidence="2 3" key="1">
    <citation type="submission" date="2018-10" db="EMBL/GenBank/DDBJ databases">
        <title>Genomic Encyclopedia of Archaeal and Bacterial Type Strains, Phase II (KMG-II): from individual species to whole genera.</title>
        <authorList>
            <person name="Goeker M."/>
        </authorList>
    </citation>
    <scope>NUCLEOTIDE SEQUENCE [LARGE SCALE GENOMIC DNA]</scope>
    <source>
        <strain evidence="2 3">DSM 25217</strain>
    </source>
</reference>